<feature type="domain" description="Reverse transcriptase" evidence="1">
    <location>
        <begin position="59"/>
        <end position="296"/>
    </location>
</feature>
<dbReference type="Pfam" id="PF00078">
    <property type="entry name" value="RVT_1"/>
    <property type="match status" value="1"/>
</dbReference>
<dbReference type="CDD" id="cd01650">
    <property type="entry name" value="RT_nLTR_like"/>
    <property type="match status" value="1"/>
</dbReference>
<dbReference type="PROSITE" id="PS50878">
    <property type="entry name" value="RT_POL"/>
    <property type="match status" value="1"/>
</dbReference>
<dbReference type="PANTHER" id="PTHR46890">
    <property type="entry name" value="NON-LTR RETROLELEMENT REVERSE TRANSCRIPTASE-LIKE PROTEIN-RELATED"/>
    <property type="match status" value="1"/>
</dbReference>
<proteinExistence type="predicted"/>
<organism evidence="2 3">
    <name type="scientific">Vitis vinifera</name>
    <name type="common">Grape</name>
    <dbReference type="NCBI Taxonomy" id="29760"/>
    <lineage>
        <taxon>Eukaryota</taxon>
        <taxon>Viridiplantae</taxon>
        <taxon>Streptophyta</taxon>
        <taxon>Embryophyta</taxon>
        <taxon>Tracheophyta</taxon>
        <taxon>Spermatophyta</taxon>
        <taxon>Magnoliopsida</taxon>
        <taxon>eudicotyledons</taxon>
        <taxon>Gunneridae</taxon>
        <taxon>Pentapetalae</taxon>
        <taxon>rosids</taxon>
        <taxon>Vitales</taxon>
        <taxon>Vitaceae</taxon>
        <taxon>Viteae</taxon>
        <taxon>Vitis</taxon>
    </lineage>
</organism>
<dbReference type="SUPFAM" id="SSF56672">
    <property type="entry name" value="DNA/RNA polymerases"/>
    <property type="match status" value="1"/>
</dbReference>
<protein>
    <submittedName>
        <fullName evidence="2">Putative mitochondrial protein</fullName>
    </submittedName>
</protein>
<dbReference type="Proteomes" id="UP000288805">
    <property type="component" value="Unassembled WGS sequence"/>
</dbReference>
<dbReference type="PANTHER" id="PTHR46890:SF50">
    <property type="entry name" value="RNA-DIRECTED DNA POLYMERASE, EUKARYOTA, REVERSE TRANSCRIPTASE ZINC-BINDING DOMAIN PROTEIN-RELATED"/>
    <property type="match status" value="1"/>
</dbReference>
<accession>A0A438FB09</accession>
<evidence type="ECO:0000259" key="1">
    <source>
        <dbReference type="PROSITE" id="PS50878"/>
    </source>
</evidence>
<name>A0A438FB09_VITVI</name>
<gene>
    <name evidence="2" type="primary">AtMg01250_243</name>
    <name evidence="2" type="ORF">CK203_091691</name>
</gene>
<sequence length="344" mass="38901">MRKFSEVIEDLELKDFPVIGSPFTWNGGYETLEHMNAYALEVFFMEEEVFDALLGCNGEFYENGKFVKNRNATFMVLIPKKVGAEDLGDFRPISLVGSLYKWLTKVLANRLKKLVGKVVSKAQGDFVESRQILDAVLIANDAIDSVFKNNENDIFCKLDIEKAYDNVDCSKGLRQGDPFSPYLFVIAMEVFSSLLKRVVDGGFMSGCRVKGRSEEEVLISHLLFADDTLVFCKASQDHLTYLSWLFLWFEVVSGLRINLEKSELIPVGRVENIDDLAWDFGCKVGSLPSTYLGMPLGASFKSITVWDEVEETIFIQGREDDSNSKHVIEFTYLPYVTVVLTKLS</sequence>
<dbReference type="InterPro" id="IPR043502">
    <property type="entry name" value="DNA/RNA_pol_sf"/>
</dbReference>
<evidence type="ECO:0000313" key="2">
    <source>
        <dbReference type="EMBL" id="RVW57148.1"/>
    </source>
</evidence>
<dbReference type="AlphaFoldDB" id="A0A438FB09"/>
<dbReference type="InterPro" id="IPR000477">
    <property type="entry name" value="RT_dom"/>
</dbReference>
<comment type="caution">
    <text evidence="2">The sequence shown here is derived from an EMBL/GenBank/DDBJ whole genome shotgun (WGS) entry which is preliminary data.</text>
</comment>
<evidence type="ECO:0000313" key="3">
    <source>
        <dbReference type="Proteomes" id="UP000288805"/>
    </source>
</evidence>
<reference evidence="2 3" key="1">
    <citation type="journal article" date="2018" name="PLoS Genet.">
        <title>Population sequencing reveals clonal diversity and ancestral inbreeding in the grapevine cultivar Chardonnay.</title>
        <authorList>
            <person name="Roach M.J."/>
            <person name="Johnson D.L."/>
            <person name="Bohlmann J."/>
            <person name="van Vuuren H.J."/>
            <person name="Jones S.J."/>
            <person name="Pretorius I.S."/>
            <person name="Schmidt S.A."/>
            <person name="Borneman A.R."/>
        </authorList>
    </citation>
    <scope>NUCLEOTIDE SEQUENCE [LARGE SCALE GENOMIC DNA]</scope>
    <source>
        <strain evidence="3">cv. Chardonnay</strain>
        <tissue evidence="2">Leaf</tissue>
    </source>
</reference>
<dbReference type="InterPro" id="IPR052343">
    <property type="entry name" value="Retrotransposon-Effector_Assoc"/>
</dbReference>
<dbReference type="EMBL" id="QGNW01001066">
    <property type="protein sequence ID" value="RVW57148.1"/>
    <property type="molecule type" value="Genomic_DNA"/>
</dbReference>